<keyword evidence="2" id="KW-1185">Reference proteome</keyword>
<feature type="non-terminal residue" evidence="1">
    <location>
        <position position="1"/>
    </location>
</feature>
<accession>A0A371FT47</accession>
<proteinExistence type="predicted"/>
<protein>
    <submittedName>
        <fullName evidence="1">Uncharacterized protein</fullName>
    </submittedName>
</protein>
<reference evidence="1" key="1">
    <citation type="submission" date="2018-05" db="EMBL/GenBank/DDBJ databases">
        <title>Draft genome of Mucuna pruriens seed.</title>
        <authorList>
            <person name="Nnadi N.E."/>
            <person name="Vos R."/>
            <person name="Hasami M.H."/>
            <person name="Devisetty U.K."/>
            <person name="Aguiy J.C."/>
        </authorList>
    </citation>
    <scope>NUCLEOTIDE SEQUENCE [LARGE SCALE GENOMIC DNA]</scope>
    <source>
        <strain evidence="1">JCA_2017</strain>
    </source>
</reference>
<evidence type="ECO:0000313" key="1">
    <source>
        <dbReference type="EMBL" id="RDX81529.1"/>
    </source>
</evidence>
<name>A0A371FT47_MUCPR</name>
<sequence length="92" mass="9896">MPTAARHLISNMATIHNSLGLEELANPEWAKSRTICNSVIQTRPECTSRTNKLLITDSTVSSTTFPTTTTTTVNASSRLFTISGGPDDAIDD</sequence>
<comment type="caution">
    <text evidence="1">The sequence shown here is derived from an EMBL/GenBank/DDBJ whole genome shotgun (WGS) entry which is preliminary data.</text>
</comment>
<dbReference type="Proteomes" id="UP000257109">
    <property type="component" value="Unassembled WGS sequence"/>
</dbReference>
<dbReference type="EMBL" id="QJKJ01007903">
    <property type="protein sequence ID" value="RDX81529.1"/>
    <property type="molecule type" value="Genomic_DNA"/>
</dbReference>
<evidence type="ECO:0000313" key="2">
    <source>
        <dbReference type="Proteomes" id="UP000257109"/>
    </source>
</evidence>
<dbReference type="AlphaFoldDB" id="A0A371FT47"/>
<organism evidence="1 2">
    <name type="scientific">Mucuna pruriens</name>
    <name type="common">Velvet bean</name>
    <name type="synonym">Dolichos pruriens</name>
    <dbReference type="NCBI Taxonomy" id="157652"/>
    <lineage>
        <taxon>Eukaryota</taxon>
        <taxon>Viridiplantae</taxon>
        <taxon>Streptophyta</taxon>
        <taxon>Embryophyta</taxon>
        <taxon>Tracheophyta</taxon>
        <taxon>Spermatophyta</taxon>
        <taxon>Magnoliopsida</taxon>
        <taxon>eudicotyledons</taxon>
        <taxon>Gunneridae</taxon>
        <taxon>Pentapetalae</taxon>
        <taxon>rosids</taxon>
        <taxon>fabids</taxon>
        <taxon>Fabales</taxon>
        <taxon>Fabaceae</taxon>
        <taxon>Papilionoideae</taxon>
        <taxon>50 kb inversion clade</taxon>
        <taxon>NPAAA clade</taxon>
        <taxon>indigoferoid/millettioid clade</taxon>
        <taxon>Phaseoleae</taxon>
        <taxon>Mucuna</taxon>
    </lineage>
</organism>
<gene>
    <name evidence="1" type="ORF">CR513_37781</name>
</gene>